<dbReference type="GeneID" id="66106524"/>
<keyword evidence="1" id="KW-0507">mRNA processing</keyword>
<dbReference type="PROSITE" id="PS50158">
    <property type="entry name" value="ZF_CCHC"/>
    <property type="match status" value="1"/>
</dbReference>
<evidence type="ECO:0000313" key="4">
    <source>
        <dbReference type="EMBL" id="KAG7445240.1"/>
    </source>
</evidence>
<protein>
    <recommendedName>
        <fullName evidence="3">CCHC-type domain-containing protein</fullName>
    </recommendedName>
</protein>
<proteinExistence type="predicted"/>
<keyword evidence="2" id="KW-0479">Metal-binding</keyword>
<comment type="caution">
    <text evidence="4">The sequence shown here is derived from an EMBL/GenBank/DDBJ whole genome shotgun (WGS) entry which is preliminary data.</text>
</comment>
<evidence type="ECO:0000256" key="2">
    <source>
        <dbReference type="PROSITE-ProRule" id="PRU00047"/>
    </source>
</evidence>
<name>A0A9P7VR89_9AGAR</name>
<dbReference type="AlphaFoldDB" id="A0A9P7VR89"/>
<dbReference type="SUPFAM" id="SSF57756">
    <property type="entry name" value="Retrovirus zinc finger-like domains"/>
    <property type="match status" value="1"/>
</dbReference>
<feature type="domain" description="CCHC-type" evidence="3">
    <location>
        <begin position="84"/>
        <end position="99"/>
    </location>
</feature>
<dbReference type="InterPro" id="IPR001878">
    <property type="entry name" value="Znf_CCHC"/>
</dbReference>
<evidence type="ECO:0000256" key="1">
    <source>
        <dbReference type="ARBA" id="ARBA00022664"/>
    </source>
</evidence>
<dbReference type="GO" id="GO:0008270">
    <property type="term" value="F:zinc ion binding"/>
    <property type="evidence" value="ECO:0007669"/>
    <property type="project" value="UniProtKB-KW"/>
</dbReference>
<gene>
    <name evidence="4" type="ORF">BT62DRAFT_920520</name>
</gene>
<evidence type="ECO:0000313" key="5">
    <source>
        <dbReference type="Proteomes" id="UP000812287"/>
    </source>
</evidence>
<dbReference type="GO" id="GO:0003676">
    <property type="term" value="F:nucleic acid binding"/>
    <property type="evidence" value="ECO:0007669"/>
    <property type="project" value="InterPro"/>
</dbReference>
<reference evidence="4" key="1">
    <citation type="submission" date="2020-11" db="EMBL/GenBank/DDBJ databases">
        <title>Adaptations for nitrogen fixation in a non-lichenized fungal sporocarp promotes dispersal by wood-feeding termites.</title>
        <authorList>
            <consortium name="DOE Joint Genome Institute"/>
            <person name="Koch R.A."/>
            <person name="Yoon G."/>
            <person name="Arayal U."/>
            <person name="Lail K."/>
            <person name="Amirebrahimi M."/>
            <person name="Labutti K."/>
            <person name="Lipzen A."/>
            <person name="Riley R."/>
            <person name="Barry K."/>
            <person name="Henrissat B."/>
            <person name="Grigoriev I.V."/>
            <person name="Herr J.R."/>
            <person name="Aime M.C."/>
        </authorList>
    </citation>
    <scope>NUCLEOTIDE SEQUENCE</scope>
    <source>
        <strain evidence="4">MCA 3950</strain>
    </source>
</reference>
<keyword evidence="5" id="KW-1185">Reference proteome</keyword>
<organism evidence="4 5">
    <name type="scientific">Guyanagaster necrorhizus</name>
    <dbReference type="NCBI Taxonomy" id="856835"/>
    <lineage>
        <taxon>Eukaryota</taxon>
        <taxon>Fungi</taxon>
        <taxon>Dikarya</taxon>
        <taxon>Basidiomycota</taxon>
        <taxon>Agaricomycotina</taxon>
        <taxon>Agaricomycetes</taxon>
        <taxon>Agaricomycetidae</taxon>
        <taxon>Agaricales</taxon>
        <taxon>Marasmiineae</taxon>
        <taxon>Physalacriaceae</taxon>
        <taxon>Guyanagaster</taxon>
    </lineage>
</organism>
<sequence length="265" mass="29099">MAEIIEIAQFSMENAHHHNYDHNCHANNMCTNAAIEVNNQHDQLQLRKLVKFILVQFLAQKKKPWDEKELSKKEQAEYLADGHCFCCEKAGHKSRDCPDGHLASGKHSGPSGLSSASICVALKEADRVTQLASASSTQFDLQLNSIDMHGLLNLVPAQFTEFCADNACDSACSSACGCEGDDDLTLDTIDSPPMLENIEEKSGDSISFNPDKWCSCQPPWKDADYPKLSPGEHCDWSEAQASKFLQTPKNIIVSASVVKSGRIAI</sequence>
<evidence type="ECO:0000259" key="3">
    <source>
        <dbReference type="PROSITE" id="PS50158"/>
    </source>
</evidence>
<keyword evidence="2" id="KW-0862">Zinc</keyword>
<dbReference type="RefSeq" id="XP_043038740.1">
    <property type="nucleotide sequence ID" value="XM_043184227.1"/>
</dbReference>
<dbReference type="InterPro" id="IPR036875">
    <property type="entry name" value="Znf_CCHC_sf"/>
</dbReference>
<dbReference type="EMBL" id="MU250537">
    <property type="protein sequence ID" value="KAG7445240.1"/>
    <property type="molecule type" value="Genomic_DNA"/>
</dbReference>
<dbReference type="Proteomes" id="UP000812287">
    <property type="component" value="Unassembled WGS sequence"/>
</dbReference>
<keyword evidence="2" id="KW-0863">Zinc-finger</keyword>
<accession>A0A9P7VR89</accession>
<dbReference type="GO" id="GO:0006397">
    <property type="term" value="P:mRNA processing"/>
    <property type="evidence" value="ECO:0007669"/>
    <property type="project" value="UniProtKB-KW"/>
</dbReference>